<dbReference type="Proteomes" id="UP000000447">
    <property type="component" value="Plasmid unnamed"/>
</dbReference>
<organism evidence="1 2">
    <name type="scientific">Thermomicrobium roseum (strain ATCC 27502 / DSM 5159 / P-2)</name>
    <dbReference type="NCBI Taxonomy" id="309801"/>
    <lineage>
        <taxon>Bacteria</taxon>
        <taxon>Pseudomonadati</taxon>
        <taxon>Thermomicrobiota</taxon>
        <taxon>Thermomicrobia</taxon>
        <taxon>Thermomicrobiales</taxon>
        <taxon>Thermomicrobiaceae</taxon>
        <taxon>Thermomicrobium</taxon>
    </lineage>
</organism>
<protein>
    <submittedName>
        <fullName evidence="1">Uncharacterized protein</fullName>
    </submittedName>
</protein>
<dbReference type="KEGG" id="tro:trd_A0726"/>
<dbReference type="EMBL" id="CP001276">
    <property type="protein sequence ID" value="ACM07107.1"/>
    <property type="molecule type" value="Genomic_DNA"/>
</dbReference>
<keyword evidence="2" id="KW-1185">Reference proteome</keyword>
<evidence type="ECO:0000313" key="2">
    <source>
        <dbReference type="Proteomes" id="UP000000447"/>
    </source>
</evidence>
<dbReference type="AlphaFoldDB" id="B9L4L2"/>
<dbReference type="HOGENOM" id="CLU_3123727_0_0_0"/>
<evidence type="ECO:0000313" key="1">
    <source>
        <dbReference type="EMBL" id="ACM07107.1"/>
    </source>
</evidence>
<reference evidence="1 2" key="1">
    <citation type="journal article" date="2009" name="PLoS ONE">
        <title>Complete genome sequence of the aerobic CO-oxidizing thermophile Thermomicrobium roseum.</title>
        <authorList>
            <person name="Wu D."/>
            <person name="Raymond J."/>
            <person name="Wu M."/>
            <person name="Chatterji S."/>
            <person name="Ren Q."/>
            <person name="Graham J.E."/>
            <person name="Bryant D.A."/>
            <person name="Robb F."/>
            <person name="Colman A."/>
            <person name="Tallon L.J."/>
            <person name="Badger J.H."/>
            <person name="Madupu R."/>
            <person name="Ward N.L."/>
            <person name="Eisen J.A."/>
        </authorList>
    </citation>
    <scope>NUCLEOTIDE SEQUENCE [LARGE SCALE GENOMIC DNA]</scope>
    <source>
        <strain evidence="2">ATCC 27502 / DSM 5159 / P-2</strain>
        <plasmid evidence="1">unnamed</plasmid>
    </source>
</reference>
<keyword evidence="1" id="KW-0614">Plasmid</keyword>
<sequence>MLGRDGERFLPPLRLIAVRRRSRRSRWTRLRQWSQGIRFLVVPLRSRGAG</sequence>
<gene>
    <name evidence="1" type="ordered locus">trd_A0726</name>
</gene>
<accession>B9L4L2</accession>
<geneLocation type="plasmid" evidence="2">
    <name>Tros</name>
</geneLocation>
<name>B9L4L2_THERP</name>
<proteinExistence type="predicted"/>